<sequence>LDFPFDQAIQEWISQGGEPWQLIESVDGFHISQYGHAITSDVIWSWLQSNKPHWLPPANPHNADIERVFKDQGGY</sequence>
<dbReference type="Proteomes" id="UP000663848">
    <property type="component" value="Unassembled WGS sequence"/>
</dbReference>
<dbReference type="GO" id="GO:0005509">
    <property type="term" value="F:calcium ion binding"/>
    <property type="evidence" value="ECO:0007669"/>
    <property type="project" value="TreeGrafter"/>
</dbReference>
<dbReference type="PANTHER" id="PTHR15010">
    <property type="entry name" value="ACYLOXYACYL HYDROLASE"/>
    <property type="match status" value="1"/>
</dbReference>
<comment type="caution">
    <text evidence="1">The sequence shown here is derived from an EMBL/GenBank/DDBJ whole genome shotgun (WGS) entry which is preliminary data.</text>
</comment>
<dbReference type="EMBL" id="CAJOBR010048817">
    <property type="protein sequence ID" value="CAF5045737.1"/>
    <property type="molecule type" value="Genomic_DNA"/>
</dbReference>
<organism evidence="1 2">
    <name type="scientific">Rotaria socialis</name>
    <dbReference type="NCBI Taxonomy" id="392032"/>
    <lineage>
        <taxon>Eukaryota</taxon>
        <taxon>Metazoa</taxon>
        <taxon>Spiralia</taxon>
        <taxon>Gnathifera</taxon>
        <taxon>Rotifera</taxon>
        <taxon>Eurotatoria</taxon>
        <taxon>Bdelloidea</taxon>
        <taxon>Philodinida</taxon>
        <taxon>Philodinidae</taxon>
        <taxon>Rotaria</taxon>
    </lineage>
</organism>
<dbReference type="PANTHER" id="PTHR15010:SF0">
    <property type="entry name" value="ACYLOXYACYL HYDROLASE"/>
    <property type="match status" value="1"/>
</dbReference>
<feature type="non-terminal residue" evidence="1">
    <location>
        <position position="1"/>
    </location>
</feature>
<dbReference type="GO" id="GO:0050528">
    <property type="term" value="F:acyloxyacyl hydrolase activity"/>
    <property type="evidence" value="ECO:0007669"/>
    <property type="project" value="InterPro"/>
</dbReference>
<name>A0A822CKE6_9BILA</name>
<evidence type="ECO:0000313" key="1">
    <source>
        <dbReference type="EMBL" id="CAF5045737.1"/>
    </source>
</evidence>
<dbReference type="InterPro" id="IPR039676">
    <property type="entry name" value="AOAH"/>
</dbReference>
<evidence type="ECO:0000313" key="2">
    <source>
        <dbReference type="Proteomes" id="UP000663848"/>
    </source>
</evidence>
<gene>
    <name evidence="1" type="ORF">QYT958_LOCUS41718</name>
</gene>
<accession>A0A822CKE6</accession>
<proteinExistence type="predicted"/>
<protein>
    <submittedName>
        <fullName evidence="1">Uncharacterized protein</fullName>
    </submittedName>
</protein>
<dbReference type="GO" id="GO:0009104">
    <property type="term" value="P:lipopolysaccharide catabolic process"/>
    <property type="evidence" value="ECO:0007669"/>
    <property type="project" value="TreeGrafter"/>
</dbReference>
<reference evidence="1" key="1">
    <citation type="submission" date="2021-02" db="EMBL/GenBank/DDBJ databases">
        <authorList>
            <person name="Nowell W R."/>
        </authorList>
    </citation>
    <scope>NUCLEOTIDE SEQUENCE</scope>
</reference>
<dbReference type="AlphaFoldDB" id="A0A822CKE6"/>